<organism evidence="3 5">
    <name type="scientific">Billgrantia kenyensis</name>
    <dbReference type="NCBI Taxonomy" id="321266"/>
    <lineage>
        <taxon>Bacteria</taxon>
        <taxon>Pseudomonadati</taxon>
        <taxon>Pseudomonadota</taxon>
        <taxon>Gammaproteobacteria</taxon>
        <taxon>Oceanospirillales</taxon>
        <taxon>Halomonadaceae</taxon>
        <taxon>Billgrantia</taxon>
    </lineage>
</organism>
<name>A0A7W0ADF9_9GAMM</name>
<comment type="caution">
    <text evidence="3">The sequence shown here is derived from an EMBL/GenBank/DDBJ whole genome shotgun (WGS) entry which is preliminary data.</text>
</comment>
<dbReference type="PANTHER" id="PTHR40124">
    <property type="match status" value="1"/>
</dbReference>
<dbReference type="Proteomes" id="UP000814353">
    <property type="component" value="Unassembled WGS sequence"/>
</dbReference>
<dbReference type="Proteomes" id="UP000518091">
    <property type="component" value="Unassembled WGS sequence"/>
</dbReference>
<evidence type="ECO:0000313" key="3">
    <source>
        <dbReference type="EMBL" id="MBA2779226.1"/>
    </source>
</evidence>
<evidence type="ECO:0000259" key="2">
    <source>
        <dbReference type="Pfam" id="PF21294"/>
    </source>
</evidence>
<protein>
    <recommendedName>
        <fullName evidence="2">Polysaccharide lyase 14 domain-containing protein</fullName>
    </recommendedName>
</protein>
<evidence type="ECO:0000313" key="6">
    <source>
        <dbReference type="Proteomes" id="UP000814353"/>
    </source>
</evidence>
<accession>A0A7W0ADF9</accession>
<evidence type="ECO:0000313" key="5">
    <source>
        <dbReference type="Proteomes" id="UP000518091"/>
    </source>
</evidence>
<sequence length="302" mass="32648">MKLPTIAKLKARATGQPLGLVLGAVCLLPATAGYTDEGPQALVGIPQVEACSQRYTAMETPRPRQAADAGSADGHAAVRQNFHTTRHWGTDKNVERLGSGQTGIDEPGLRVHYPAGTSSPGEEPRGGAGFYSEPPSLQGADRACLSYMVRFPSDFDFVQGGKLPGLYGGEAPSGGEAVDGLSGFSLRLMWREEGEGELYPYVVGFEGASVGRGFWRFPLGQWVTIEQEVVLNDPGQENGVARLWVDGRPVLEHQSVNFRNTPDLTIDGLMFSTFFGGTGEGWRTPRDQYVDFAAFRFYVPES</sequence>
<dbReference type="Gene3D" id="2.60.120.200">
    <property type="match status" value="1"/>
</dbReference>
<dbReference type="PANTHER" id="PTHR40124:SF1">
    <property type="entry name" value="DISAGGREGATASE RELATED REPEAT PROTEIN"/>
    <property type="match status" value="1"/>
</dbReference>
<dbReference type="Pfam" id="PF21294">
    <property type="entry name" value="Polysacc_lyase_14"/>
    <property type="match status" value="1"/>
</dbReference>
<evidence type="ECO:0000313" key="4">
    <source>
        <dbReference type="EMBL" id="MCG6660866.1"/>
    </source>
</evidence>
<dbReference type="EMBL" id="JACEFT010000010">
    <property type="protein sequence ID" value="MBA2779226.1"/>
    <property type="molecule type" value="Genomic_DNA"/>
</dbReference>
<gene>
    <name evidence="3" type="ORF">H1D44_09965</name>
    <name evidence="4" type="ORF">HOP48_04780</name>
</gene>
<feature type="domain" description="Polysaccharide lyase 14" evidence="2">
    <location>
        <begin position="106"/>
        <end position="295"/>
    </location>
</feature>
<dbReference type="AlphaFoldDB" id="A0A7W0ADF9"/>
<dbReference type="InterPro" id="IPR048958">
    <property type="entry name" value="Polysacc_lyase_14"/>
</dbReference>
<feature type="region of interest" description="Disordered" evidence="1">
    <location>
        <begin position="99"/>
        <end position="129"/>
    </location>
</feature>
<keyword evidence="6" id="KW-1185">Reference proteome</keyword>
<evidence type="ECO:0000256" key="1">
    <source>
        <dbReference type="SAM" id="MobiDB-lite"/>
    </source>
</evidence>
<proteinExistence type="predicted"/>
<reference evidence="4 6" key="1">
    <citation type="submission" date="2020-05" db="EMBL/GenBank/DDBJ databases">
        <title>Comparative genomic analysis of denitrifying bacteria from Halomonas genus.</title>
        <authorList>
            <person name="Wang L."/>
            <person name="Shao Z."/>
        </authorList>
    </citation>
    <scope>NUCLEOTIDE SEQUENCE [LARGE SCALE GENOMIC DNA]</scope>
    <source>
        <strain evidence="4 6">DSM 17331</strain>
    </source>
</reference>
<dbReference type="EMBL" id="JABFUB010000002">
    <property type="protein sequence ID" value="MCG6660866.1"/>
    <property type="molecule type" value="Genomic_DNA"/>
</dbReference>
<reference evidence="3 5" key="2">
    <citation type="submission" date="2020-07" db="EMBL/GenBank/DDBJ databases">
        <title>Identification of Halomonas strains.</title>
        <authorList>
            <person name="Xiao Z."/>
            <person name="Shen J."/>
        </authorList>
    </citation>
    <scope>NUCLEOTIDE SEQUENCE [LARGE SCALE GENOMIC DNA]</scope>
    <source>
        <strain evidence="3 5">DSM 17331</strain>
    </source>
</reference>